<accession>A0A0D9Z9W8</accession>
<reference evidence="1" key="1">
    <citation type="submission" date="2015-04" db="UniProtKB">
        <authorList>
            <consortium name="EnsemblPlants"/>
        </authorList>
    </citation>
    <scope>IDENTIFICATION</scope>
</reference>
<sequence length="97" mass="10440">MSCLAPDSPRPVATNDRIIVLLADAVLRVTVAGGMEEDTGFSCFRYIQACDDDGHGRCWVVERGEGSSSHATCRCCEEQQQDGLTLLAPAASRSLNH</sequence>
<dbReference type="EnsemblPlants" id="OGLUM03G24970.1">
    <property type="protein sequence ID" value="OGLUM03G24970.1"/>
    <property type="gene ID" value="OGLUM03G24970"/>
</dbReference>
<keyword evidence="2" id="KW-1185">Reference proteome</keyword>
<evidence type="ECO:0000313" key="1">
    <source>
        <dbReference type="EnsemblPlants" id="OGLUM03G24970.1"/>
    </source>
</evidence>
<dbReference type="Gramene" id="OGLUM03G24970.1">
    <property type="protein sequence ID" value="OGLUM03G24970.1"/>
    <property type="gene ID" value="OGLUM03G24970"/>
</dbReference>
<dbReference type="AlphaFoldDB" id="A0A0D9Z9W8"/>
<evidence type="ECO:0000313" key="2">
    <source>
        <dbReference type="Proteomes" id="UP000026961"/>
    </source>
</evidence>
<name>A0A0D9Z9W8_9ORYZ</name>
<proteinExistence type="predicted"/>
<reference evidence="1" key="2">
    <citation type="submission" date="2018-05" db="EMBL/GenBank/DDBJ databases">
        <title>OgluRS3 (Oryza glumaepatula Reference Sequence Version 3).</title>
        <authorList>
            <person name="Zhang J."/>
            <person name="Kudrna D."/>
            <person name="Lee S."/>
            <person name="Talag J."/>
            <person name="Welchert J."/>
            <person name="Wing R.A."/>
        </authorList>
    </citation>
    <scope>NUCLEOTIDE SEQUENCE [LARGE SCALE GENOMIC DNA]</scope>
</reference>
<protein>
    <submittedName>
        <fullName evidence="1">Uncharacterized protein</fullName>
    </submittedName>
</protein>
<dbReference type="HOGENOM" id="CLU_2350178_0_0_1"/>
<dbReference type="Proteomes" id="UP000026961">
    <property type="component" value="Chromosome 3"/>
</dbReference>
<organism evidence="1">
    <name type="scientific">Oryza glumipatula</name>
    <dbReference type="NCBI Taxonomy" id="40148"/>
    <lineage>
        <taxon>Eukaryota</taxon>
        <taxon>Viridiplantae</taxon>
        <taxon>Streptophyta</taxon>
        <taxon>Embryophyta</taxon>
        <taxon>Tracheophyta</taxon>
        <taxon>Spermatophyta</taxon>
        <taxon>Magnoliopsida</taxon>
        <taxon>Liliopsida</taxon>
        <taxon>Poales</taxon>
        <taxon>Poaceae</taxon>
        <taxon>BOP clade</taxon>
        <taxon>Oryzoideae</taxon>
        <taxon>Oryzeae</taxon>
        <taxon>Oryzinae</taxon>
        <taxon>Oryza</taxon>
    </lineage>
</organism>